<gene>
    <name evidence="7" type="ORF">PYCCODRAFT_1365129</name>
</gene>
<dbReference type="GO" id="GO:0005524">
    <property type="term" value="F:ATP binding"/>
    <property type="evidence" value="ECO:0007669"/>
    <property type="project" value="UniProtKB-KW"/>
</dbReference>
<dbReference type="PANTHER" id="PTHR43851:SF3">
    <property type="entry name" value="COENZYME Q8"/>
    <property type="match status" value="1"/>
</dbReference>
<keyword evidence="8" id="KW-1185">Reference proteome</keyword>
<proteinExistence type="inferred from homology"/>
<dbReference type="InterPro" id="IPR011009">
    <property type="entry name" value="Kinase-like_dom_sf"/>
</dbReference>
<dbReference type="AlphaFoldDB" id="A0A1Y2IRN8"/>
<evidence type="ECO:0000256" key="2">
    <source>
        <dbReference type="ARBA" id="ARBA00022679"/>
    </source>
</evidence>
<dbReference type="SUPFAM" id="SSF56112">
    <property type="entry name" value="Protein kinase-like (PK-like)"/>
    <property type="match status" value="1"/>
</dbReference>
<evidence type="ECO:0000259" key="6">
    <source>
        <dbReference type="Pfam" id="PF03109"/>
    </source>
</evidence>
<name>A0A1Y2IRN8_TRAC3</name>
<feature type="region of interest" description="Disordered" evidence="5">
    <location>
        <begin position="1"/>
        <end position="52"/>
    </location>
</feature>
<evidence type="ECO:0000313" key="7">
    <source>
        <dbReference type="EMBL" id="OSD03786.1"/>
    </source>
</evidence>
<dbReference type="InterPro" id="IPR051409">
    <property type="entry name" value="Atypical_kinase_ADCK"/>
</dbReference>
<dbReference type="CDD" id="cd13970">
    <property type="entry name" value="ABC1_ADCK3"/>
    <property type="match status" value="1"/>
</dbReference>
<protein>
    <submittedName>
        <fullName evidence="7">ABC1-domain-containing protein</fullName>
    </submittedName>
</protein>
<reference evidence="7 8" key="1">
    <citation type="journal article" date="2015" name="Biotechnol. Biofuels">
        <title>Enhanced degradation of softwood versus hardwood by the white-rot fungus Pycnoporus coccineus.</title>
        <authorList>
            <person name="Couturier M."/>
            <person name="Navarro D."/>
            <person name="Chevret D."/>
            <person name="Henrissat B."/>
            <person name="Piumi F."/>
            <person name="Ruiz-Duenas F.J."/>
            <person name="Martinez A.T."/>
            <person name="Grigoriev I.V."/>
            <person name="Riley R."/>
            <person name="Lipzen A."/>
            <person name="Berrin J.G."/>
            <person name="Master E.R."/>
            <person name="Rosso M.N."/>
        </authorList>
    </citation>
    <scope>NUCLEOTIDE SEQUENCE [LARGE SCALE GENOMIC DNA]</scope>
    <source>
        <strain evidence="7 8">BRFM310</strain>
    </source>
</reference>
<dbReference type="Proteomes" id="UP000193067">
    <property type="component" value="Unassembled WGS sequence"/>
</dbReference>
<evidence type="ECO:0000256" key="3">
    <source>
        <dbReference type="ARBA" id="ARBA00022741"/>
    </source>
</evidence>
<keyword evidence="2" id="KW-0808">Transferase</keyword>
<feature type="domain" description="ABC1 atypical kinase-like" evidence="6">
    <location>
        <begin position="141"/>
        <end position="391"/>
    </location>
</feature>
<dbReference type="EMBL" id="KZ084099">
    <property type="protein sequence ID" value="OSD03786.1"/>
    <property type="molecule type" value="Genomic_DNA"/>
</dbReference>
<comment type="similarity">
    <text evidence="1">Belongs to the protein kinase superfamily. ADCK protein kinase family.</text>
</comment>
<sequence length="501" mass="56047">MVVDVPAEEQPIHEQRTEAPSVGDVSASTGIPDPGEPLTLDRPRNRNLQSSKVPSSRLGRLFHYGGLAASLGYGAASELIRRTTSSADEHASSSLMLTEGNIKRLVSKLTQMRGAALKLGQFMSIQDSHVLPPEIEDIFRRVQDSAHYMPDWQMEAIMQEALGPSWMDNFESFDRLPFAAASIGQVHSAVLKASVSPTGSPARVAVKVQFPNIVNSINSDLGYVKMLLTAGKLLPRGLFLDRTIQVMKEELADECDYTREASFARRFGQADHLGADPRFKIPWVWEGSTDRVLVMEHVDGVSVGGSVIDRLSQRDRNDIAERIIDLCLRELFVFRVMQTDPNWTNFLWNPRTRKVELVDFGATREYSKEFIDNWLHLLSAAVAEDRDACVEWSLKLGYLTGQENETMLDAHVKSMVLLGTPFKASTPQPFKFGQDSTWADITAEIRAQIPVMLQHRLTPPPRETYSLNRKLSGAFLLASRLNASVDCRTLWQKVVDGYRFG</sequence>
<keyword evidence="4" id="KW-0067">ATP-binding</keyword>
<evidence type="ECO:0000256" key="5">
    <source>
        <dbReference type="SAM" id="MobiDB-lite"/>
    </source>
</evidence>
<dbReference type="InterPro" id="IPR034646">
    <property type="entry name" value="ADCK3_dom"/>
</dbReference>
<dbReference type="GO" id="GO:0016740">
    <property type="term" value="F:transferase activity"/>
    <property type="evidence" value="ECO:0007669"/>
    <property type="project" value="UniProtKB-KW"/>
</dbReference>
<dbReference type="Pfam" id="PF03109">
    <property type="entry name" value="ABC1"/>
    <property type="match status" value="1"/>
</dbReference>
<dbReference type="GO" id="GO:0006744">
    <property type="term" value="P:ubiquinone biosynthetic process"/>
    <property type="evidence" value="ECO:0007669"/>
    <property type="project" value="TreeGrafter"/>
</dbReference>
<keyword evidence="3" id="KW-0547">Nucleotide-binding</keyword>
<dbReference type="PANTHER" id="PTHR43851">
    <property type="match status" value="1"/>
</dbReference>
<dbReference type="STRING" id="1353009.A0A1Y2IRN8"/>
<evidence type="ECO:0000256" key="4">
    <source>
        <dbReference type="ARBA" id="ARBA00022840"/>
    </source>
</evidence>
<dbReference type="InterPro" id="IPR004147">
    <property type="entry name" value="ABC1_dom"/>
</dbReference>
<evidence type="ECO:0000313" key="8">
    <source>
        <dbReference type="Proteomes" id="UP000193067"/>
    </source>
</evidence>
<evidence type="ECO:0000256" key="1">
    <source>
        <dbReference type="ARBA" id="ARBA00009670"/>
    </source>
</evidence>
<dbReference type="OrthoDB" id="201153at2759"/>
<accession>A0A1Y2IRN8</accession>
<organism evidence="7 8">
    <name type="scientific">Trametes coccinea (strain BRFM310)</name>
    <name type="common">Pycnoporus coccineus</name>
    <dbReference type="NCBI Taxonomy" id="1353009"/>
    <lineage>
        <taxon>Eukaryota</taxon>
        <taxon>Fungi</taxon>
        <taxon>Dikarya</taxon>
        <taxon>Basidiomycota</taxon>
        <taxon>Agaricomycotina</taxon>
        <taxon>Agaricomycetes</taxon>
        <taxon>Polyporales</taxon>
        <taxon>Polyporaceae</taxon>
        <taxon>Trametes</taxon>
    </lineage>
</organism>